<dbReference type="InterPro" id="IPR036879">
    <property type="entry name" value="TF_MADSbox_sf"/>
</dbReference>
<sequence length="273" mass="31458">MSLDKHQCLNSKTKSSLPLLPYRPSGKGKAKIAMKYREDKRQRQITASKRLPGLMKKAAQYSELTGAKVVVLVRDEQRRVYRYCSDGEINIEKSANRMLTDPAEKVFTTEQFSEPCNTLDESSEMHQVTGFSNNNLNSIHKKKAIKAKINMDNSTELKNYVNEELNSEENHINVLGLNYDTINENFSQWPIKPIKSFSTYSDTSPQFYEMKEIGSLPFFYNIPGTVNYTNIYDISENIFNCSNVSELNSNFENENNFINSETLWCPEKLKMFC</sequence>
<dbReference type="InterPro" id="IPR002100">
    <property type="entry name" value="TF_MADSbox"/>
</dbReference>
<dbReference type="GeneID" id="28939954"/>
<accession>A0A0W4ZR82</accession>
<dbReference type="Proteomes" id="UP000053447">
    <property type="component" value="Unassembled WGS sequence"/>
</dbReference>
<evidence type="ECO:0000259" key="7">
    <source>
        <dbReference type="PROSITE" id="PS50066"/>
    </source>
</evidence>
<keyword evidence="5" id="KW-0539">Nucleus</keyword>
<organism evidence="8 9">
    <name type="scientific">Pneumocystis jirovecii (strain RU7)</name>
    <name type="common">Human pneumocystis pneumonia agent</name>
    <dbReference type="NCBI Taxonomy" id="1408657"/>
    <lineage>
        <taxon>Eukaryota</taxon>
        <taxon>Fungi</taxon>
        <taxon>Dikarya</taxon>
        <taxon>Ascomycota</taxon>
        <taxon>Taphrinomycotina</taxon>
        <taxon>Pneumocystomycetes</taxon>
        <taxon>Pneumocystaceae</taxon>
        <taxon>Pneumocystis</taxon>
    </lineage>
</organism>
<feature type="region of interest" description="Disordered" evidence="6">
    <location>
        <begin position="1"/>
        <end position="22"/>
    </location>
</feature>
<reference evidence="9" key="1">
    <citation type="journal article" date="2016" name="Nat. Commun.">
        <title>Genome analysis of three Pneumocystis species reveals adaptation mechanisms to life exclusively in mammalian hosts.</title>
        <authorList>
            <person name="Ma L."/>
            <person name="Chen Z."/>
            <person name="Huang D.W."/>
            <person name="Kutty G."/>
            <person name="Ishihara M."/>
            <person name="Wang H."/>
            <person name="Abouelleil A."/>
            <person name="Bishop L."/>
            <person name="Davey E."/>
            <person name="Deng R."/>
            <person name="Deng X."/>
            <person name="Fan L."/>
            <person name="Fantoni G."/>
            <person name="Fitzgerald M."/>
            <person name="Gogineni E."/>
            <person name="Goldberg J.M."/>
            <person name="Handley G."/>
            <person name="Hu X."/>
            <person name="Huber C."/>
            <person name="Jiao X."/>
            <person name="Jones K."/>
            <person name="Levin J.Z."/>
            <person name="Liu Y."/>
            <person name="Macdonald P."/>
            <person name="Melnikov A."/>
            <person name="Raley C."/>
            <person name="Sassi M."/>
            <person name="Sherman B.T."/>
            <person name="Song X."/>
            <person name="Sykes S."/>
            <person name="Tran B."/>
            <person name="Walsh L."/>
            <person name="Xia Y."/>
            <person name="Yang J."/>
            <person name="Young S."/>
            <person name="Zeng Q."/>
            <person name="Zheng X."/>
            <person name="Stephens R."/>
            <person name="Nusbaum C."/>
            <person name="Birren B.W."/>
            <person name="Azadi P."/>
            <person name="Lempicki R.A."/>
            <person name="Cuomo C.A."/>
            <person name="Kovacs J.A."/>
        </authorList>
    </citation>
    <scope>NUCLEOTIDE SEQUENCE [LARGE SCALE GENOMIC DNA]</scope>
    <source>
        <strain evidence="9">RU7</strain>
    </source>
</reference>
<dbReference type="Pfam" id="PF00319">
    <property type="entry name" value="SRF-TF"/>
    <property type="match status" value="1"/>
</dbReference>
<dbReference type="GO" id="GO:0003677">
    <property type="term" value="F:DNA binding"/>
    <property type="evidence" value="ECO:0007669"/>
    <property type="project" value="UniProtKB-KW"/>
</dbReference>
<evidence type="ECO:0000256" key="1">
    <source>
        <dbReference type="ARBA" id="ARBA00004123"/>
    </source>
</evidence>
<dbReference type="SUPFAM" id="SSF55455">
    <property type="entry name" value="SRF-like"/>
    <property type="match status" value="1"/>
</dbReference>
<dbReference type="EMBL" id="LFWA01000006">
    <property type="protein sequence ID" value="KTW30884.1"/>
    <property type="molecule type" value="Genomic_DNA"/>
</dbReference>
<proteinExistence type="predicted"/>
<evidence type="ECO:0000313" key="8">
    <source>
        <dbReference type="EMBL" id="KTW30884.1"/>
    </source>
</evidence>
<keyword evidence="9" id="KW-1185">Reference proteome</keyword>
<name>A0A0W4ZR82_PNEJ7</name>
<dbReference type="PRINTS" id="PR00404">
    <property type="entry name" value="MADSDOMAIN"/>
</dbReference>
<dbReference type="GO" id="GO:0045944">
    <property type="term" value="P:positive regulation of transcription by RNA polymerase II"/>
    <property type="evidence" value="ECO:0007669"/>
    <property type="project" value="UniProtKB-ARBA"/>
</dbReference>
<dbReference type="InterPro" id="IPR050142">
    <property type="entry name" value="MADS-box/MEF2_TF"/>
</dbReference>
<protein>
    <recommendedName>
        <fullName evidence="7">MADS-box domain-containing protein</fullName>
    </recommendedName>
</protein>
<evidence type="ECO:0000313" key="9">
    <source>
        <dbReference type="Proteomes" id="UP000053447"/>
    </source>
</evidence>
<dbReference type="SMART" id="SM00432">
    <property type="entry name" value="MADS"/>
    <property type="match status" value="1"/>
</dbReference>
<evidence type="ECO:0000256" key="4">
    <source>
        <dbReference type="ARBA" id="ARBA00023163"/>
    </source>
</evidence>
<dbReference type="GO" id="GO:0046983">
    <property type="term" value="F:protein dimerization activity"/>
    <property type="evidence" value="ECO:0007669"/>
    <property type="project" value="InterPro"/>
</dbReference>
<evidence type="ECO:0000256" key="6">
    <source>
        <dbReference type="SAM" id="MobiDB-lite"/>
    </source>
</evidence>
<evidence type="ECO:0000256" key="2">
    <source>
        <dbReference type="ARBA" id="ARBA00023015"/>
    </source>
</evidence>
<dbReference type="PANTHER" id="PTHR48019">
    <property type="entry name" value="SERUM RESPONSE FACTOR HOMOLOG"/>
    <property type="match status" value="1"/>
</dbReference>
<comment type="subcellular location">
    <subcellularLocation>
        <location evidence="1">Nucleus</location>
    </subcellularLocation>
</comment>
<comment type="caution">
    <text evidence="8">The sequence shown here is derived from an EMBL/GenBank/DDBJ whole genome shotgun (WGS) entry which is preliminary data.</text>
</comment>
<gene>
    <name evidence="8" type="ORF">T551_01436</name>
</gene>
<evidence type="ECO:0000256" key="5">
    <source>
        <dbReference type="ARBA" id="ARBA00023242"/>
    </source>
</evidence>
<feature type="domain" description="MADS-box" evidence="7">
    <location>
        <begin position="27"/>
        <end position="87"/>
    </location>
</feature>
<dbReference type="GO" id="GO:0005634">
    <property type="term" value="C:nucleus"/>
    <property type="evidence" value="ECO:0007669"/>
    <property type="project" value="UniProtKB-SubCell"/>
</dbReference>
<keyword evidence="3" id="KW-0238">DNA-binding</keyword>
<dbReference type="AlphaFoldDB" id="A0A0W4ZR82"/>
<dbReference type="CDD" id="cd00120">
    <property type="entry name" value="MADS"/>
    <property type="match status" value="1"/>
</dbReference>
<dbReference type="VEuPathDB" id="FungiDB:T551_01436"/>
<dbReference type="STRING" id="1408657.A0A0W4ZR82"/>
<keyword evidence="4" id="KW-0804">Transcription</keyword>
<dbReference type="RefSeq" id="XP_018229874.1">
    <property type="nucleotide sequence ID" value="XM_018373699.1"/>
</dbReference>
<evidence type="ECO:0000256" key="3">
    <source>
        <dbReference type="ARBA" id="ARBA00023125"/>
    </source>
</evidence>
<dbReference type="PROSITE" id="PS50066">
    <property type="entry name" value="MADS_BOX_2"/>
    <property type="match status" value="1"/>
</dbReference>
<keyword evidence="2" id="KW-0805">Transcription regulation</keyword>
<dbReference type="OrthoDB" id="2284405at2759"/>
<dbReference type="Gene3D" id="3.40.1810.10">
    <property type="entry name" value="Transcription factor, MADS-box"/>
    <property type="match status" value="1"/>
</dbReference>